<gene>
    <name evidence="4" type="ORF">GDO54_004836</name>
</gene>
<feature type="region of interest" description="Disordered" evidence="3">
    <location>
        <begin position="651"/>
        <end position="678"/>
    </location>
</feature>
<accession>A0AAV2ZFI4</accession>
<feature type="region of interest" description="Disordered" evidence="3">
    <location>
        <begin position="529"/>
        <end position="636"/>
    </location>
</feature>
<name>A0AAV2ZFI4_PYXAD</name>
<dbReference type="PANTHER" id="PTHR46147">
    <property type="entry name" value="HISTONE-LYSINE N-METHYLTRANSFERASE ASH1"/>
    <property type="match status" value="1"/>
</dbReference>
<dbReference type="EMBL" id="DYDO01000013">
    <property type="protein sequence ID" value="DBA13796.1"/>
    <property type="molecule type" value="Genomic_DNA"/>
</dbReference>
<dbReference type="PANTHER" id="PTHR46147:SF1">
    <property type="entry name" value="HISTONE-LYSINE N-METHYLTRANSFERASE ASH1L"/>
    <property type="match status" value="1"/>
</dbReference>
<keyword evidence="2" id="KW-0539">Nucleus</keyword>
<protein>
    <recommendedName>
        <fullName evidence="6">Histone-lysine N-methyltransferase ASH1L</fullName>
    </recommendedName>
</protein>
<feature type="region of interest" description="Disordered" evidence="3">
    <location>
        <begin position="57"/>
        <end position="80"/>
    </location>
</feature>
<sequence length="1330" mass="146038">MGYIRGDSIQRRGWGIYEVSACWLTPPPCVPQMSGMDHRNMLGVGCDAEGPVIPPCAASSKKEPSSDCKEQSADSAPTRHHFSVSQEDFSEGGLCVNIALQAKRTKKPPKNLENYVCRPAIRTSMKQGRRSRKMPEEGGEEECRLSVRSTESHNGLKTECLQIGAEEGTIPPAKISLPLHSEGAEPSKPSVPAPLSTRDPKDRLPVLGTAASVTEKLAQLLATCPPSKSSKIRAKKPPLSPLEGAAVASGDSPKSSRSSEDRLSSPASERGNGRQARKEGDKCQQRTCVPVDQNSEKGVPDTEMQEKLCPVYCTSLDYRKGGASDAAVSPFSAVGEGNLPSPAPATSLTSSCRSTNVNCPQSLHFNPDTKTLLECIDEPRDTVTSDTLPTNRTPKTPQNTSDFLQNEKASKEVKSTPSENVGVHIPPTPDKKPTQRVEPGSHRSDPSVVSFASLLRKKQWLKVGSLSEKPTYNIQHGGTNTKHCKKRKGKKPRWTKVANKSSQPTKVSPEVVRPIVSDKSLLGKLSLSDHVSSDGATNDTHKPKLYRDFISTEDSDKPKRGKPKSKEMPLLEGPPKRALKIPAFKVASSQSKDEPGPPVLQPEVEIPSVESNHAMPAFPRKRGRPRRDSTVPLRTPPVLSVAPFLVTDNHKQSECEKQQNDEQLSSRLHVDDCGSKKSNGQLVKNFIRKINKMKTMKRKKLLSQILSGATEPRGKAQVKLQGPVSTLPATFTSKLGQQINVSKKGTIYVGKRRGRKPKATATKTPSSSPGQSETHTGLGQIVAPIPEVFPSPVSSLSPRGAHSPLSSDASFVEPSPVPYFHPHSRQGTFLQTLAMRKASKDCRQLSPPTLLPNSPCHEIPSLKEATSSPISESHSDETIPSDSGIGTDSTSDWAEKFCAQKRRRHSFDHVSFLAPQTSPALLKDKHKHKCKHRSHEYLTYDKLKRRKRKKKHPQLRAHQDPDFLAELEELIPRISEIHISHRSHHFITRDLLPTIFRLNFNSFYSHSTFPLDPLHYIRKPDLKKKRGRPPKLRESVAEVPFVHGVGFPLSGTGFYPSYSMPYTPSPITAAPIGLSYYGRYPPTLYPPPPSPSFTTPLHPPSYMHTGHLLLNPAKYHKKKHKLLRQDAFLTTSRGPLLPVGTYPSVPPDMAYGWMVEHKHRHRHKHREHRSEQQQLSVDSLAGSSRTVVESIKRYRFGKDNERYKHKDKHRCHLSCSGPSTGLIGREEQWLRSELPGSVALGLQTPLQIDCSGGSPGLSLSGFTSSSEPASSDEHTNLFTSAIGNCRGNVSANPGGKTPGDGPAFFTESRRKEAAQSASGKKQLSSLCMGD</sequence>
<feature type="compositionally biased region" description="Basic residues" evidence="3">
    <location>
        <begin position="482"/>
        <end position="494"/>
    </location>
</feature>
<feature type="compositionally biased region" description="Polar residues" evidence="3">
    <location>
        <begin position="470"/>
        <end position="481"/>
    </location>
</feature>
<evidence type="ECO:0008006" key="6">
    <source>
        <dbReference type="Google" id="ProtNLM"/>
    </source>
</evidence>
<feature type="compositionally biased region" description="Polar residues" evidence="3">
    <location>
        <begin position="1315"/>
        <end position="1330"/>
    </location>
</feature>
<feature type="compositionally biased region" description="Basic and acidic residues" evidence="3">
    <location>
        <begin position="429"/>
        <end position="445"/>
    </location>
</feature>
<feature type="compositionally biased region" description="Basic and acidic residues" evidence="3">
    <location>
        <begin position="651"/>
        <end position="660"/>
    </location>
</feature>
<feature type="region of interest" description="Disordered" evidence="3">
    <location>
        <begin position="848"/>
        <end position="886"/>
    </location>
</feature>
<keyword evidence="5" id="KW-1185">Reference proteome</keyword>
<feature type="region of interest" description="Disordered" evidence="3">
    <location>
        <begin position="470"/>
        <end position="510"/>
    </location>
</feature>
<feature type="region of interest" description="Disordered" evidence="3">
    <location>
        <begin position="224"/>
        <end position="302"/>
    </location>
</feature>
<dbReference type="GO" id="GO:0006355">
    <property type="term" value="P:regulation of DNA-templated transcription"/>
    <property type="evidence" value="ECO:0007669"/>
    <property type="project" value="TreeGrafter"/>
</dbReference>
<feature type="compositionally biased region" description="Basic and acidic residues" evidence="3">
    <location>
        <begin position="60"/>
        <end position="72"/>
    </location>
</feature>
<evidence type="ECO:0000256" key="2">
    <source>
        <dbReference type="ARBA" id="ARBA00023242"/>
    </source>
</evidence>
<feature type="compositionally biased region" description="Polar residues" evidence="3">
    <location>
        <begin position="761"/>
        <end position="777"/>
    </location>
</feature>
<dbReference type="GO" id="GO:0005654">
    <property type="term" value="C:nucleoplasm"/>
    <property type="evidence" value="ECO:0007669"/>
    <property type="project" value="TreeGrafter"/>
</dbReference>
<evidence type="ECO:0000313" key="5">
    <source>
        <dbReference type="Proteomes" id="UP001181693"/>
    </source>
</evidence>
<evidence type="ECO:0000256" key="3">
    <source>
        <dbReference type="SAM" id="MobiDB-lite"/>
    </source>
</evidence>
<proteinExistence type="predicted"/>
<comment type="caution">
    <text evidence="4">The sequence shown here is derived from an EMBL/GenBank/DDBJ whole genome shotgun (WGS) entry which is preliminary data.</text>
</comment>
<evidence type="ECO:0000256" key="1">
    <source>
        <dbReference type="ARBA" id="ARBA00004123"/>
    </source>
</evidence>
<feature type="region of interest" description="Disordered" evidence="3">
    <location>
        <begin position="381"/>
        <end position="446"/>
    </location>
</feature>
<comment type="subcellular location">
    <subcellularLocation>
        <location evidence="1">Nucleus</location>
    </subcellularLocation>
</comment>
<feature type="region of interest" description="Disordered" evidence="3">
    <location>
        <begin position="750"/>
        <end position="777"/>
    </location>
</feature>
<organism evidence="4 5">
    <name type="scientific">Pyxicephalus adspersus</name>
    <name type="common">African bullfrog</name>
    <dbReference type="NCBI Taxonomy" id="30357"/>
    <lineage>
        <taxon>Eukaryota</taxon>
        <taxon>Metazoa</taxon>
        <taxon>Chordata</taxon>
        <taxon>Craniata</taxon>
        <taxon>Vertebrata</taxon>
        <taxon>Euteleostomi</taxon>
        <taxon>Amphibia</taxon>
        <taxon>Batrachia</taxon>
        <taxon>Anura</taxon>
        <taxon>Neobatrachia</taxon>
        <taxon>Ranoidea</taxon>
        <taxon>Pyxicephalidae</taxon>
        <taxon>Pyxicephalinae</taxon>
        <taxon>Pyxicephalus</taxon>
    </lineage>
</organism>
<feature type="region of interest" description="Disordered" evidence="3">
    <location>
        <begin position="1289"/>
        <end position="1330"/>
    </location>
</feature>
<feature type="region of interest" description="Disordered" evidence="3">
    <location>
        <begin position="173"/>
        <end position="203"/>
    </location>
</feature>
<feature type="compositionally biased region" description="Basic and acidic residues" evidence="3">
    <location>
        <begin position="554"/>
        <end position="569"/>
    </location>
</feature>
<reference evidence="4" key="1">
    <citation type="thesis" date="2020" institute="ProQuest LLC" country="789 East Eisenhower Parkway, Ann Arbor, MI, USA">
        <title>Comparative Genomics and Chromosome Evolution.</title>
        <authorList>
            <person name="Mudd A.B."/>
        </authorList>
    </citation>
    <scope>NUCLEOTIDE SEQUENCE</scope>
    <source>
        <strain evidence="4">1538</strain>
        <tissue evidence="4">Blood</tissue>
    </source>
</reference>
<dbReference type="GO" id="GO:0042800">
    <property type="term" value="F:histone H3K4 methyltransferase activity"/>
    <property type="evidence" value="ECO:0007669"/>
    <property type="project" value="TreeGrafter"/>
</dbReference>
<feature type="compositionally biased region" description="Polar residues" evidence="3">
    <location>
        <begin position="384"/>
        <end position="404"/>
    </location>
</feature>
<evidence type="ECO:0000313" key="4">
    <source>
        <dbReference type="EMBL" id="DBA13796.1"/>
    </source>
</evidence>
<dbReference type="Proteomes" id="UP001181693">
    <property type="component" value="Unassembled WGS sequence"/>
</dbReference>